<reference evidence="2" key="1">
    <citation type="submission" date="2020-07" db="EMBL/GenBank/DDBJ databases">
        <authorList>
            <person name="Pettersson B.M.F."/>
            <person name="Behra P.R.K."/>
            <person name="Ramesh M."/>
            <person name="Das S."/>
            <person name="Dasgupta S."/>
            <person name="Kirsebom L.A."/>
        </authorList>
    </citation>
    <scope>NUCLEOTIDE SEQUENCE</scope>
    <source>
        <strain evidence="2">DSM 44615</strain>
    </source>
</reference>
<evidence type="ECO:0000313" key="3">
    <source>
        <dbReference type="Proteomes" id="UP001140293"/>
    </source>
</evidence>
<evidence type="ECO:0000313" key="2">
    <source>
        <dbReference type="EMBL" id="MCV7170129.1"/>
    </source>
</evidence>
<feature type="signal peptide" evidence="1">
    <location>
        <begin position="1"/>
        <end position="20"/>
    </location>
</feature>
<reference evidence="2" key="2">
    <citation type="journal article" date="2022" name="BMC Genomics">
        <title>Comparative genome analysis of mycobacteria focusing on tRNA and non-coding RNA.</title>
        <authorList>
            <person name="Behra P.R.K."/>
            <person name="Pettersson B.M.F."/>
            <person name="Ramesh M."/>
            <person name="Das S."/>
            <person name="Dasgupta S."/>
            <person name="Kirsebom L.A."/>
        </authorList>
    </citation>
    <scope>NUCLEOTIDE SEQUENCE</scope>
    <source>
        <strain evidence="2">DSM 44615</strain>
    </source>
</reference>
<dbReference type="Proteomes" id="UP001140293">
    <property type="component" value="Unassembled WGS sequence"/>
</dbReference>
<organism evidence="2 3">
    <name type="scientific">[Mycobacterium] manitobense</name>
    <dbReference type="NCBI Taxonomy" id="190147"/>
    <lineage>
        <taxon>Bacteria</taxon>
        <taxon>Bacillati</taxon>
        <taxon>Actinomycetota</taxon>
        <taxon>Actinomycetes</taxon>
        <taxon>Mycobacteriales</taxon>
        <taxon>Mycobacteriaceae</taxon>
        <taxon>Mycolicibacterium</taxon>
    </lineage>
</organism>
<dbReference type="RefSeq" id="WP_264012325.1">
    <property type="nucleotide sequence ID" value="NZ_JACKSJ010000069.1"/>
</dbReference>
<proteinExistence type="predicted"/>
<protein>
    <submittedName>
        <fullName evidence="2">Uncharacterized protein</fullName>
    </submittedName>
</protein>
<sequence>MAVGIVLVGASIGLAAPAAAEPLNGAYSGTLIDGAGTVLNPDPIRMTFAPCGPDCTRLTTPSQNVELHLQGGAWVAGYTWNGAPCTITVNGTGSILDDVCPNEQPMRMALTKNG</sequence>
<dbReference type="EMBL" id="JACKSJ010000069">
    <property type="protein sequence ID" value="MCV7170129.1"/>
    <property type="molecule type" value="Genomic_DNA"/>
</dbReference>
<keyword evidence="1" id="KW-0732">Signal</keyword>
<name>A0A9X3BM70_9MYCO</name>
<gene>
    <name evidence="2" type="ORF">H7I41_09395</name>
</gene>
<comment type="caution">
    <text evidence="2">The sequence shown here is derived from an EMBL/GenBank/DDBJ whole genome shotgun (WGS) entry which is preliminary data.</text>
</comment>
<dbReference type="AlphaFoldDB" id="A0A9X3BM70"/>
<keyword evidence="3" id="KW-1185">Reference proteome</keyword>
<evidence type="ECO:0000256" key="1">
    <source>
        <dbReference type="SAM" id="SignalP"/>
    </source>
</evidence>
<feature type="chain" id="PRO_5040990882" evidence="1">
    <location>
        <begin position="21"/>
        <end position="114"/>
    </location>
</feature>
<accession>A0A9X3BM70</accession>